<evidence type="ECO:0000256" key="11">
    <source>
        <dbReference type="ARBA" id="ARBA00022989"/>
    </source>
</evidence>
<dbReference type="GO" id="GO:0048544">
    <property type="term" value="P:recognition of pollen"/>
    <property type="evidence" value="ECO:0007669"/>
    <property type="project" value="InterPro"/>
</dbReference>
<dbReference type="PROSITE" id="PS01186">
    <property type="entry name" value="EGF_2"/>
    <property type="match status" value="1"/>
</dbReference>
<keyword evidence="15" id="KW-0325">Glycoprotein</keyword>
<evidence type="ECO:0000256" key="3">
    <source>
        <dbReference type="ARBA" id="ARBA00022527"/>
    </source>
</evidence>
<keyword evidence="14" id="KW-0675">Receptor</keyword>
<keyword evidence="11 19" id="KW-1133">Transmembrane helix</keyword>
<comment type="subcellular location">
    <subcellularLocation>
        <location evidence="1">Membrane</location>
        <topology evidence="1">Single-pass type I membrane protein</topology>
    </subcellularLocation>
</comment>
<evidence type="ECO:0000256" key="16">
    <source>
        <dbReference type="ARBA" id="ARBA00047899"/>
    </source>
</evidence>
<dbReference type="Gene3D" id="2.90.10.10">
    <property type="entry name" value="Bulb-type lectin domain"/>
    <property type="match status" value="1"/>
</dbReference>
<protein>
    <recommendedName>
        <fullName evidence="2">non-specific serine/threonine protein kinase</fullName>
        <ecNumber evidence="2">2.7.11.1</ecNumber>
    </recommendedName>
</protein>
<keyword evidence="5" id="KW-0808">Transferase</keyword>
<dbReference type="SMART" id="SM00220">
    <property type="entry name" value="S_TKc"/>
    <property type="match status" value="1"/>
</dbReference>
<feature type="chain" id="PRO_5040134781" description="non-specific serine/threonine protein kinase" evidence="20">
    <location>
        <begin position="24"/>
        <end position="820"/>
    </location>
</feature>
<evidence type="ECO:0000256" key="12">
    <source>
        <dbReference type="ARBA" id="ARBA00023136"/>
    </source>
</evidence>
<evidence type="ECO:0000313" key="24">
    <source>
        <dbReference type="EMBL" id="KAJ4961225.1"/>
    </source>
</evidence>
<dbReference type="InterPro" id="IPR000719">
    <property type="entry name" value="Prot_kinase_dom"/>
</dbReference>
<sequence length="820" mass="92461">MMSSLYFLPLFSLLISSISPLIAQQQQAHILSSFSTSDSPWSPAMNQTLVSTNSTFAAGFRPLPTSPQLYIFSVWCLGSRDKTIIWSLNGTISSPVNQSSSLVITPAGILQLNDSTGNNLWQPTAFGDPKQTELVLGEDGNLVFGNWSSFNYPTDTVLSNQMFDGRTLVSQNGKYQFTNNQFLVFNSSDRYYAYAQIEKLNSDGAFTIMNSGWQPVTADLGSVRLRRMTLDNDGNLRVYSLRSRSGTWRIVWQVIQELCTINGVCGPNYICMPNGTISTFCVCPSGFEEQNGICQRRIPLTPADSKFLRLDFVTFHDDQYLQAPNFTSCKDGCLANSNCLAYAVQFNGQKFCMHYQSLLYGYWSPGPEVTTFLRVSNSETAISNFTGMTSKVNTSCTTLISLPVPPNQSQTTTRNIAILTTIFFIEFIVGFLCFWAFLKQYLKYQDMAWTLGSEFLPTGGPKRFSYAELKAATNDFSNIIGQGGFGIVYKGELPDHRTIAVKCLKDVTGGETEFWGEIITIARMHHLNLIRVWGFCVEKSHRMLVYEYIPNGSLAKYLFPASFIETSQGKSYSSDSSNSTNYNSINSSSTEGIQLMPVNNSINSSSTESTQLRPLLDWNVRYRIALGIARAIAYLHEECLEWVLHCDIKPENILLGDDFCPKVTDFGVSKLQKKEDKVAMSRIHGTRGYLAPEWVTREPITAKADVYSFGMVLLEIVSGMRNFESCESSVGSEEWYFPKWAFEKVYEEMKVESFIDRRIKRCYDSQVHFELVDRMVKTAMWCLQDRSELRPSMGKVTKMLEGSVEIIEPPKPTIFYLRDE</sequence>
<dbReference type="PROSITE" id="PS50927">
    <property type="entry name" value="BULB_LECTIN"/>
    <property type="match status" value="1"/>
</dbReference>
<evidence type="ECO:0000256" key="19">
    <source>
        <dbReference type="SAM" id="Phobius"/>
    </source>
</evidence>
<dbReference type="InterPro" id="IPR001480">
    <property type="entry name" value="Bulb-type_lectin_dom"/>
</dbReference>
<evidence type="ECO:0000256" key="18">
    <source>
        <dbReference type="PROSITE-ProRule" id="PRU10141"/>
    </source>
</evidence>
<name>A0A9Q0HAR6_9MAGN</name>
<dbReference type="PANTHER" id="PTHR47974">
    <property type="entry name" value="OS07G0415500 PROTEIN"/>
    <property type="match status" value="1"/>
</dbReference>
<evidence type="ECO:0000256" key="15">
    <source>
        <dbReference type="ARBA" id="ARBA00023180"/>
    </source>
</evidence>
<evidence type="ECO:0000259" key="21">
    <source>
        <dbReference type="PROSITE" id="PS50011"/>
    </source>
</evidence>
<dbReference type="InterPro" id="IPR036426">
    <property type="entry name" value="Bulb-type_lectin_dom_sf"/>
</dbReference>
<gene>
    <name evidence="24" type="ORF">NE237_021135</name>
</gene>
<feature type="transmembrane region" description="Helical" evidence="19">
    <location>
        <begin position="416"/>
        <end position="438"/>
    </location>
</feature>
<dbReference type="Pfam" id="PF00954">
    <property type="entry name" value="S_locus_glycop"/>
    <property type="match status" value="1"/>
</dbReference>
<evidence type="ECO:0000259" key="22">
    <source>
        <dbReference type="PROSITE" id="PS50927"/>
    </source>
</evidence>
<keyword evidence="7 20" id="KW-0732">Signal</keyword>
<keyword evidence="25" id="KW-1185">Reference proteome</keyword>
<keyword evidence="13" id="KW-1015">Disulfide bond</keyword>
<keyword evidence="12 19" id="KW-0472">Membrane</keyword>
<dbReference type="InterPro" id="IPR000742">
    <property type="entry name" value="EGF"/>
</dbReference>
<evidence type="ECO:0000256" key="7">
    <source>
        <dbReference type="ARBA" id="ARBA00022729"/>
    </source>
</evidence>
<keyword evidence="4" id="KW-0245">EGF-like domain</keyword>
<dbReference type="OrthoDB" id="1537556at2759"/>
<evidence type="ECO:0000256" key="2">
    <source>
        <dbReference type="ARBA" id="ARBA00012513"/>
    </source>
</evidence>
<comment type="caution">
    <text evidence="24">The sequence shown here is derived from an EMBL/GenBank/DDBJ whole genome shotgun (WGS) entry which is preliminary data.</text>
</comment>
<evidence type="ECO:0000256" key="1">
    <source>
        <dbReference type="ARBA" id="ARBA00004479"/>
    </source>
</evidence>
<evidence type="ECO:0000256" key="9">
    <source>
        <dbReference type="ARBA" id="ARBA00022777"/>
    </source>
</evidence>
<feature type="binding site" evidence="18">
    <location>
        <position position="502"/>
    </location>
    <ligand>
        <name>ATP</name>
        <dbReference type="ChEBI" id="CHEBI:30616"/>
    </ligand>
</feature>
<dbReference type="GO" id="GO:0004674">
    <property type="term" value="F:protein serine/threonine kinase activity"/>
    <property type="evidence" value="ECO:0007669"/>
    <property type="project" value="UniProtKB-KW"/>
</dbReference>
<dbReference type="PANTHER" id="PTHR47974:SF6">
    <property type="entry name" value="NON-SPECIFIC SERINE_THREONINE PROTEIN KINASE"/>
    <property type="match status" value="1"/>
</dbReference>
<dbReference type="InterPro" id="IPR001245">
    <property type="entry name" value="Ser-Thr/Tyr_kinase_cat_dom"/>
</dbReference>
<evidence type="ECO:0000256" key="8">
    <source>
        <dbReference type="ARBA" id="ARBA00022741"/>
    </source>
</evidence>
<feature type="domain" description="Protein kinase" evidence="21">
    <location>
        <begin position="474"/>
        <end position="814"/>
    </location>
</feature>
<keyword evidence="10 18" id="KW-0067">ATP-binding</keyword>
<keyword evidence="8 18" id="KW-0547">Nucleotide-binding</keyword>
<dbReference type="PROSITE" id="PS50011">
    <property type="entry name" value="PROTEIN_KINASE_DOM"/>
    <property type="match status" value="1"/>
</dbReference>
<evidence type="ECO:0000256" key="13">
    <source>
        <dbReference type="ARBA" id="ARBA00023157"/>
    </source>
</evidence>
<dbReference type="InterPro" id="IPR000858">
    <property type="entry name" value="S_locus_glycoprot_dom"/>
</dbReference>
<dbReference type="InterPro" id="IPR008271">
    <property type="entry name" value="Ser/Thr_kinase_AS"/>
</dbReference>
<comment type="catalytic activity">
    <reaction evidence="16">
        <text>L-threonyl-[protein] + ATP = O-phospho-L-threonyl-[protein] + ADP + H(+)</text>
        <dbReference type="Rhea" id="RHEA:46608"/>
        <dbReference type="Rhea" id="RHEA-COMP:11060"/>
        <dbReference type="Rhea" id="RHEA-COMP:11605"/>
        <dbReference type="ChEBI" id="CHEBI:15378"/>
        <dbReference type="ChEBI" id="CHEBI:30013"/>
        <dbReference type="ChEBI" id="CHEBI:30616"/>
        <dbReference type="ChEBI" id="CHEBI:61977"/>
        <dbReference type="ChEBI" id="CHEBI:456216"/>
        <dbReference type="EC" id="2.7.11.1"/>
    </reaction>
</comment>
<dbReference type="PROSITE" id="PS50948">
    <property type="entry name" value="PAN"/>
    <property type="match status" value="1"/>
</dbReference>
<feature type="signal peptide" evidence="20">
    <location>
        <begin position="1"/>
        <end position="23"/>
    </location>
</feature>
<proteinExistence type="predicted"/>
<feature type="domain" description="Apple" evidence="23">
    <location>
        <begin position="294"/>
        <end position="376"/>
    </location>
</feature>
<dbReference type="GO" id="GO:0016020">
    <property type="term" value="C:membrane"/>
    <property type="evidence" value="ECO:0007669"/>
    <property type="project" value="UniProtKB-SubCell"/>
</dbReference>
<dbReference type="InterPro" id="IPR003609">
    <property type="entry name" value="Pan_app"/>
</dbReference>
<evidence type="ECO:0000313" key="25">
    <source>
        <dbReference type="Proteomes" id="UP001141806"/>
    </source>
</evidence>
<keyword evidence="6 19" id="KW-0812">Transmembrane</keyword>
<dbReference type="Gene3D" id="1.10.510.10">
    <property type="entry name" value="Transferase(Phosphotransferase) domain 1"/>
    <property type="match status" value="1"/>
</dbReference>
<dbReference type="SUPFAM" id="SSF51110">
    <property type="entry name" value="alpha-D-mannose-specific plant lectins"/>
    <property type="match status" value="1"/>
</dbReference>
<dbReference type="FunFam" id="3.30.200.20:FF:000059">
    <property type="entry name" value="S-receptor-like serine/threonine-protein kinase"/>
    <property type="match status" value="1"/>
</dbReference>
<feature type="domain" description="Bulb-type lectin" evidence="22">
    <location>
        <begin position="34"/>
        <end position="157"/>
    </location>
</feature>
<evidence type="ECO:0000256" key="4">
    <source>
        <dbReference type="ARBA" id="ARBA00022536"/>
    </source>
</evidence>
<dbReference type="SMART" id="SM00108">
    <property type="entry name" value="B_lectin"/>
    <property type="match status" value="1"/>
</dbReference>
<keyword evidence="3" id="KW-0723">Serine/threonine-protein kinase</keyword>
<dbReference type="InterPro" id="IPR017441">
    <property type="entry name" value="Protein_kinase_ATP_BS"/>
</dbReference>
<dbReference type="Pfam" id="PF08276">
    <property type="entry name" value="PAN_2"/>
    <property type="match status" value="1"/>
</dbReference>
<dbReference type="AlphaFoldDB" id="A0A9Q0HAR6"/>
<dbReference type="EC" id="2.7.11.1" evidence="2"/>
<dbReference type="GO" id="GO:0005524">
    <property type="term" value="F:ATP binding"/>
    <property type="evidence" value="ECO:0007669"/>
    <property type="project" value="UniProtKB-UniRule"/>
</dbReference>
<reference evidence="24" key="1">
    <citation type="journal article" date="2023" name="Plant J.">
        <title>The genome of the king protea, Protea cynaroides.</title>
        <authorList>
            <person name="Chang J."/>
            <person name="Duong T.A."/>
            <person name="Schoeman C."/>
            <person name="Ma X."/>
            <person name="Roodt D."/>
            <person name="Barker N."/>
            <person name="Li Z."/>
            <person name="Van de Peer Y."/>
            <person name="Mizrachi E."/>
        </authorList>
    </citation>
    <scope>NUCLEOTIDE SEQUENCE</scope>
    <source>
        <tissue evidence="24">Young leaves</tissue>
    </source>
</reference>
<dbReference type="PROSITE" id="PS00108">
    <property type="entry name" value="PROTEIN_KINASE_ST"/>
    <property type="match status" value="1"/>
</dbReference>
<evidence type="ECO:0000256" key="14">
    <source>
        <dbReference type="ARBA" id="ARBA00023170"/>
    </source>
</evidence>
<evidence type="ECO:0000259" key="23">
    <source>
        <dbReference type="PROSITE" id="PS50948"/>
    </source>
</evidence>
<evidence type="ECO:0000256" key="5">
    <source>
        <dbReference type="ARBA" id="ARBA00022679"/>
    </source>
</evidence>
<dbReference type="EMBL" id="JAMYWD010000009">
    <property type="protein sequence ID" value="KAJ4961225.1"/>
    <property type="molecule type" value="Genomic_DNA"/>
</dbReference>
<evidence type="ECO:0000256" key="17">
    <source>
        <dbReference type="ARBA" id="ARBA00048679"/>
    </source>
</evidence>
<dbReference type="PROSITE" id="PS00107">
    <property type="entry name" value="PROTEIN_KINASE_ATP"/>
    <property type="match status" value="1"/>
</dbReference>
<evidence type="ECO:0000256" key="10">
    <source>
        <dbReference type="ARBA" id="ARBA00022840"/>
    </source>
</evidence>
<comment type="catalytic activity">
    <reaction evidence="17">
        <text>L-seryl-[protein] + ATP = O-phospho-L-seryl-[protein] + ADP + H(+)</text>
        <dbReference type="Rhea" id="RHEA:17989"/>
        <dbReference type="Rhea" id="RHEA-COMP:9863"/>
        <dbReference type="Rhea" id="RHEA-COMP:11604"/>
        <dbReference type="ChEBI" id="CHEBI:15378"/>
        <dbReference type="ChEBI" id="CHEBI:29999"/>
        <dbReference type="ChEBI" id="CHEBI:30616"/>
        <dbReference type="ChEBI" id="CHEBI:83421"/>
        <dbReference type="ChEBI" id="CHEBI:456216"/>
        <dbReference type="EC" id="2.7.11.1"/>
    </reaction>
</comment>
<dbReference type="Proteomes" id="UP001141806">
    <property type="component" value="Unassembled WGS sequence"/>
</dbReference>
<evidence type="ECO:0000256" key="20">
    <source>
        <dbReference type="SAM" id="SignalP"/>
    </source>
</evidence>
<keyword evidence="9" id="KW-0418">Kinase</keyword>
<dbReference type="Pfam" id="PF07714">
    <property type="entry name" value="PK_Tyr_Ser-Thr"/>
    <property type="match status" value="1"/>
</dbReference>
<dbReference type="InterPro" id="IPR024171">
    <property type="entry name" value="SRK-like_kinase"/>
</dbReference>
<dbReference type="InterPro" id="IPR011009">
    <property type="entry name" value="Kinase-like_dom_sf"/>
</dbReference>
<organism evidence="24 25">
    <name type="scientific">Protea cynaroides</name>
    <dbReference type="NCBI Taxonomy" id="273540"/>
    <lineage>
        <taxon>Eukaryota</taxon>
        <taxon>Viridiplantae</taxon>
        <taxon>Streptophyta</taxon>
        <taxon>Embryophyta</taxon>
        <taxon>Tracheophyta</taxon>
        <taxon>Spermatophyta</taxon>
        <taxon>Magnoliopsida</taxon>
        <taxon>Proteales</taxon>
        <taxon>Proteaceae</taxon>
        <taxon>Protea</taxon>
    </lineage>
</organism>
<dbReference type="SUPFAM" id="SSF56112">
    <property type="entry name" value="Protein kinase-like (PK-like)"/>
    <property type="match status" value="1"/>
</dbReference>
<accession>A0A9Q0HAR6</accession>
<evidence type="ECO:0000256" key="6">
    <source>
        <dbReference type="ARBA" id="ARBA00022692"/>
    </source>
</evidence>
<dbReference type="PIRSF" id="PIRSF000641">
    <property type="entry name" value="SRK"/>
    <property type="match status" value="1"/>
</dbReference>
<dbReference type="Gene3D" id="3.30.200.20">
    <property type="entry name" value="Phosphorylase Kinase, domain 1"/>
    <property type="match status" value="1"/>
</dbReference>